<proteinExistence type="predicted"/>
<sequence length="173" mass="20105">MNRLNNNSLESLEYLKELCEKEIISWPIDFEFYQASKTQLEETLKYWFGNETWSSSGDSFIQFGKDASGSMFLLWFYPKLKTEPPVVFMDSEGDAYLVSSSITEFVKQMASGFLFFSGSWIEPNSKEKKDLNWTLLKKLVNEHFGVKHINPEELTKIAKLNHPSFSDWAESKI</sequence>
<dbReference type="Proteomes" id="UP000224740">
    <property type="component" value="Unassembled WGS sequence"/>
</dbReference>
<evidence type="ECO:0000313" key="4">
    <source>
        <dbReference type="Proteomes" id="UP000264693"/>
    </source>
</evidence>
<accession>A0A347TJG5</accession>
<reference evidence="1 4" key="3">
    <citation type="submission" date="2018-08" db="EMBL/GenBank/DDBJ databases">
        <title>Complete genome of the Arcobacter marinus type strain JCM 15502.</title>
        <authorList>
            <person name="Miller W.G."/>
            <person name="Yee E."/>
            <person name="Huynh S."/>
            <person name="Parker C.T."/>
        </authorList>
    </citation>
    <scope>NUCLEOTIDE SEQUENCE [LARGE SCALE GENOMIC DNA]</scope>
    <source>
        <strain evidence="1 4">JCM 15502</strain>
    </source>
</reference>
<keyword evidence="3" id="KW-1185">Reference proteome</keyword>
<organism evidence="1 4">
    <name type="scientific">Malaciobacter marinus</name>
    <dbReference type="NCBI Taxonomy" id="505249"/>
    <lineage>
        <taxon>Bacteria</taxon>
        <taxon>Pseudomonadati</taxon>
        <taxon>Campylobacterota</taxon>
        <taxon>Epsilonproteobacteria</taxon>
        <taxon>Campylobacterales</taxon>
        <taxon>Arcobacteraceae</taxon>
        <taxon>Malaciobacter</taxon>
    </lineage>
</organism>
<dbReference type="Proteomes" id="UP000264693">
    <property type="component" value="Chromosome"/>
</dbReference>
<dbReference type="AlphaFoldDB" id="A0A347TJG5"/>
<dbReference type="EMBL" id="CP032101">
    <property type="protein sequence ID" value="AXX86743.1"/>
    <property type="molecule type" value="Genomic_DNA"/>
</dbReference>
<gene>
    <name evidence="1" type="ORF">AMRN_0992</name>
    <name evidence="2" type="ORF">CPH92_04080</name>
</gene>
<evidence type="ECO:0000313" key="2">
    <source>
        <dbReference type="EMBL" id="PHO15946.1"/>
    </source>
</evidence>
<dbReference type="EMBL" id="NXAO01000016">
    <property type="protein sequence ID" value="PHO15946.1"/>
    <property type="molecule type" value="Genomic_DNA"/>
</dbReference>
<name>A0A347TJG5_9BACT</name>
<evidence type="ECO:0000313" key="3">
    <source>
        <dbReference type="Proteomes" id="UP000224740"/>
    </source>
</evidence>
<dbReference type="KEGG" id="amar:AMRN_0992"/>
<evidence type="ECO:0008006" key="5">
    <source>
        <dbReference type="Google" id="ProtNLM"/>
    </source>
</evidence>
<reference evidence="3" key="1">
    <citation type="submission" date="2017-09" db="EMBL/GenBank/DDBJ databases">
        <title>Arcobacter canalis sp. nov., a new species isolated from a water canal contaminated with urban sewage.</title>
        <authorList>
            <person name="Perez-Cataluna A."/>
            <person name="Salas-Masso N."/>
            <person name="Figueras M.J."/>
        </authorList>
    </citation>
    <scope>NUCLEOTIDE SEQUENCE [LARGE SCALE GENOMIC DNA]</scope>
    <source>
        <strain evidence="3">CECT 7727</strain>
    </source>
</reference>
<reference evidence="2" key="2">
    <citation type="submission" date="2017-09" db="EMBL/GenBank/DDBJ databases">
        <authorList>
            <person name="Perez-Cataluna A."/>
            <person name="Figueras M.J."/>
            <person name="Salas-Masso N."/>
        </authorList>
    </citation>
    <scope>NUCLEOTIDE SEQUENCE</scope>
    <source>
        <strain evidence="2">CECT 7727</strain>
    </source>
</reference>
<dbReference type="RefSeq" id="WP_099310501.1">
    <property type="nucleotide sequence ID" value="NZ_CP032101.1"/>
</dbReference>
<evidence type="ECO:0000313" key="1">
    <source>
        <dbReference type="EMBL" id="AXX86743.1"/>
    </source>
</evidence>
<protein>
    <recommendedName>
        <fullName evidence="5">SMI1/KNR4 family protein</fullName>
    </recommendedName>
</protein>